<dbReference type="EMBL" id="CAJPWZ010002639">
    <property type="protein sequence ID" value="CAG2242241.1"/>
    <property type="molecule type" value="Genomic_DNA"/>
</dbReference>
<keyword evidence="7" id="KW-1015">Disulfide bond</keyword>
<dbReference type="GO" id="GO:0046872">
    <property type="term" value="F:metal ion binding"/>
    <property type="evidence" value="ECO:0007669"/>
    <property type="project" value="UniProtKB-KW"/>
</dbReference>
<feature type="domain" description="Fucolectin tachylectin-4 pentraxin-1" evidence="8">
    <location>
        <begin position="78"/>
        <end position="227"/>
    </location>
</feature>
<dbReference type="Proteomes" id="UP000683360">
    <property type="component" value="Unassembled WGS sequence"/>
</dbReference>
<evidence type="ECO:0000256" key="6">
    <source>
        <dbReference type="ARBA" id="ARBA00022837"/>
    </source>
</evidence>
<evidence type="ECO:0000256" key="7">
    <source>
        <dbReference type="ARBA" id="ARBA00023157"/>
    </source>
</evidence>
<dbReference type="GO" id="GO:0010185">
    <property type="term" value="P:regulation of cellular defense response"/>
    <property type="evidence" value="ECO:0007669"/>
    <property type="project" value="UniProtKB-ARBA"/>
</dbReference>
<proteinExistence type="inferred from homology"/>
<sequence>METGIKIVAEATRAEISGVASRILCAGMCLSSNTCCSSSYENTTCYLDSICNPVTEICNDAVTIRKIINCQQENVNGFCNVAYRRQASQSTTYIDQPQRSGYSCNGVDGLESTDFYTGSCVHTMIESSPWWQVDLGAVYTVEFINISARTDFPGYFHYKKFSNIQITVDGLSCAYYAGPPALSEIYQPITITCAASATGRYLKIERQVSGNLQFCEVRVFVFILQTDLEIKCYSRSIVSVTNLASSRIERLQTYSWTAN</sequence>
<dbReference type="SUPFAM" id="SSF49785">
    <property type="entry name" value="Galactose-binding domain-like"/>
    <property type="match status" value="1"/>
</dbReference>
<dbReference type="AlphaFoldDB" id="A0A8S3UFL4"/>
<evidence type="ECO:0000313" key="10">
    <source>
        <dbReference type="Proteomes" id="UP000683360"/>
    </source>
</evidence>
<evidence type="ECO:0000256" key="4">
    <source>
        <dbReference type="ARBA" id="ARBA00022723"/>
    </source>
</evidence>
<accession>A0A8S3UFL4</accession>
<dbReference type="PANTHER" id="PTHR45713">
    <property type="entry name" value="FTP DOMAIN-CONTAINING PROTEIN"/>
    <property type="match status" value="1"/>
</dbReference>
<keyword evidence="10" id="KW-1185">Reference proteome</keyword>
<evidence type="ECO:0000256" key="2">
    <source>
        <dbReference type="ARBA" id="ARBA00010147"/>
    </source>
</evidence>
<name>A0A8S3UFL4_MYTED</name>
<comment type="function">
    <text evidence="1">Acts as a defensive agent. Recognizes blood group fucosylated oligosaccharides including A, B, H and Lewis B-type antigens. Does not recognize Lewis A antigen and has low affinity for monovalent haptens.</text>
</comment>
<dbReference type="GO" id="GO:0042806">
    <property type="term" value="F:fucose binding"/>
    <property type="evidence" value="ECO:0007669"/>
    <property type="project" value="UniProtKB-ARBA"/>
</dbReference>
<dbReference type="SMART" id="SM00607">
    <property type="entry name" value="FTP"/>
    <property type="match status" value="1"/>
</dbReference>
<dbReference type="GO" id="GO:0001868">
    <property type="term" value="P:regulation of complement activation, lectin pathway"/>
    <property type="evidence" value="ECO:0007669"/>
    <property type="project" value="UniProtKB-ARBA"/>
</dbReference>
<dbReference type="InterPro" id="IPR006585">
    <property type="entry name" value="FTP1"/>
</dbReference>
<comment type="caution">
    <text evidence="9">The sequence shown here is derived from an EMBL/GenBank/DDBJ whole genome shotgun (WGS) entry which is preliminary data.</text>
</comment>
<dbReference type="InterPro" id="IPR051941">
    <property type="entry name" value="BG_Antigen-Binding_Lectin"/>
</dbReference>
<keyword evidence="6" id="KW-0106">Calcium</keyword>
<evidence type="ECO:0000256" key="5">
    <source>
        <dbReference type="ARBA" id="ARBA00022734"/>
    </source>
</evidence>
<dbReference type="InterPro" id="IPR008979">
    <property type="entry name" value="Galactose-bd-like_sf"/>
</dbReference>
<evidence type="ECO:0000256" key="1">
    <source>
        <dbReference type="ARBA" id="ARBA00002219"/>
    </source>
</evidence>
<protein>
    <recommendedName>
        <fullName evidence="8">Fucolectin tachylectin-4 pentraxin-1 domain-containing protein</fullName>
    </recommendedName>
</protein>
<keyword evidence="5" id="KW-0430">Lectin</keyword>
<dbReference type="Gene3D" id="2.60.120.260">
    <property type="entry name" value="Galactose-binding domain-like"/>
    <property type="match status" value="1"/>
</dbReference>
<evidence type="ECO:0000256" key="3">
    <source>
        <dbReference type="ARBA" id="ARBA00011233"/>
    </source>
</evidence>
<dbReference type="PANTHER" id="PTHR45713:SF6">
    <property type="entry name" value="F5_8 TYPE C DOMAIN-CONTAINING PROTEIN"/>
    <property type="match status" value="1"/>
</dbReference>
<organism evidence="9 10">
    <name type="scientific">Mytilus edulis</name>
    <name type="common">Blue mussel</name>
    <dbReference type="NCBI Taxonomy" id="6550"/>
    <lineage>
        <taxon>Eukaryota</taxon>
        <taxon>Metazoa</taxon>
        <taxon>Spiralia</taxon>
        <taxon>Lophotrochozoa</taxon>
        <taxon>Mollusca</taxon>
        <taxon>Bivalvia</taxon>
        <taxon>Autobranchia</taxon>
        <taxon>Pteriomorphia</taxon>
        <taxon>Mytilida</taxon>
        <taxon>Mytiloidea</taxon>
        <taxon>Mytilidae</taxon>
        <taxon>Mytilinae</taxon>
        <taxon>Mytilus</taxon>
    </lineage>
</organism>
<comment type="subunit">
    <text evidence="3">Homotrimer.</text>
</comment>
<dbReference type="OrthoDB" id="6102375at2759"/>
<gene>
    <name evidence="9" type="ORF">MEDL_54432</name>
</gene>
<comment type="similarity">
    <text evidence="2">Belongs to the fucolectin family.</text>
</comment>
<reference evidence="9" key="1">
    <citation type="submission" date="2021-03" db="EMBL/GenBank/DDBJ databases">
        <authorList>
            <person name="Bekaert M."/>
        </authorList>
    </citation>
    <scope>NUCLEOTIDE SEQUENCE</scope>
</reference>
<keyword evidence="4" id="KW-0479">Metal-binding</keyword>
<evidence type="ECO:0000313" key="9">
    <source>
        <dbReference type="EMBL" id="CAG2242241.1"/>
    </source>
</evidence>
<evidence type="ECO:0000259" key="8">
    <source>
        <dbReference type="SMART" id="SM00607"/>
    </source>
</evidence>
<dbReference type="Pfam" id="PF22633">
    <property type="entry name" value="F5_F8_type_C_2"/>
    <property type="match status" value="1"/>
</dbReference>